<feature type="transmembrane region" description="Helical" evidence="1">
    <location>
        <begin position="21"/>
        <end position="41"/>
    </location>
</feature>
<feature type="transmembrane region" description="Helical" evidence="1">
    <location>
        <begin position="47"/>
        <end position="72"/>
    </location>
</feature>
<protein>
    <recommendedName>
        <fullName evidence="2">YdbS-like PH domain-containing protein</fullName>
    </recommendedName>
</protein>
<dbReference type="OrthoDB" id="2437193at2"/>
<evidence type="ECO:0000313" key="3">
    <source>
        <dbReference type="EMBL" id="SIT87248.1"/>
    </source>
</evidence>
<dbReference type="PANTHER" id="PTHR34473">
    <property type="entry name" value="UPF0699 TRANSMEMBRANE PROTEIN YDBS"/>
    <property type="match status" value="1"/>
</dbReference>
<keyword evidence="1" id="KW-0472">Membrane</keyword>
<dbReference type="Pfam" id="PF03703">
    <property type="entry name" value="bPH_2"/>
    <property type="match status" value="1"/>
</dbReference>
<sequence length="165" mass="18864">MLDAIQSPEGRISEKAVKVWRLANLITETIILLVIAALLAAGTFYDWWHWLVVTFWVIGGISVASAVYSILIEPALKQRYWRYGADEEFVKLRSGIWEVSEQTIPMTKVQVVNLKQGPLLRRYGLYSLEIETMGSSHSIPALPEDEARELRNRIAHLAKIREEED</sequence>
<evidence type="ECO:0000259" key="2">
    <source>
        <dbReference type="Pfam" id="PF03703"/>
    </source>
</evidence>
<keyword evidence="4" id="KW-1185">Reference proteome</keyword>
<dbReference type="RefSeq" id="WP_076758681.1">
    <property type="nucleotide sequence ID" value="NZ_FTPL01000003.1"/>
</dbReference>
<dbReference type="AlphaFoldDB" id="A0A1U7PQX7"/>
<feature type="domain" description="YdbS-like PH" evidence="2">
    <location>
        <begin position="79"/>
        <end position="154"/>
    </location>
</feature>
<dbReference type="PANTHER" id="PTHR34473:SF2">
    <property type="entry name" value="UPF0699 TRANSMEMBRANE PROTEIN YDBT"/>
    <property type="match status" value="1"/>
</dbReference>
<keyword evidence="1" id="KW-0812">Transmembrane</keyword>
<evidence type="ECO:0000313" key="4">
    <source>
        <dbReference type="Proteomes" id="UP000187550"/>
    </source>
</evidence>
<keyword evidence="1" id="KW-1133">Transmembrane helix</keyword>
<dbReference type="InterPro" id="IPR005182">
    <property type="entry name" value="YdbS-like_PH"/>
</dbReference>
<dbReference type="Proteomes" id="UP000187550">
    <property type="component" value="Unassembled WGS sequence"/>
</dbReference>
<dbReference type="STRING" id="550447.SAMN05428946_2043"/>
<accession>A0A1U7PQX7</accession>
<name>A0A1U7PQX7_9BACI</name>
<reference evidence="4" key="1">
    <citation type="submission" date="2017-01" db="EMBL/GenBank/DDBJ databases">
        <authorList>
            <person name="Varghese N."/>
            <person name="Submissions S."/>
        </authorList>
    </citation>
    <scope>NUCLEOTIDE SEQUENCE [LARGE SCALE GENOMIC DNA]</scope>
    <source>
        <strain evidence="4">MNA4</strain>
    </source>
</reference>
<evidence type="ECO:0000256" key="1">
    <source>
        <dbReference type="SAM" id="Phobius"/>
    </source>
</evidence>
<organism evidence="3 4">
    <name type="scientific">Edaphobacillus lindanitolerans</name>
    <dbReference type="NCBI Taxonomy" id="550447"/>
    <lineage>
        <taxon>Bacteria</taxon>
        <taxon>Bacillati</taxon>
        <taxon>Bacillota</taxon>
        <taxon>Bacilli</taxon>
        <taxon>Bacillales</taxon>
        <taxon>Bacillaceae</taxon>
        <taxon>Edaphobacillus</taxon>
    </lineage>
</organism>
<gene>
    <name evidence="3" type="ORF">SAMN05428946_2043</name>
</gene>
<proteinExistence type="predicted"/>
<dbReference type="EMBL" id="FTPL01000003">
    <property type="protein sequence ID" value="SIT87248.1"/>
    <property type="molecule type" value="Genomic_DNA"/>
</dbReference>